<name>A0ABU2X5I8_9ACTN</name>
<dbReference type="Proteomes" id="UP001180754">
    <property type="component" value="Unassembled WGS sequence"/>
</dbReference>
<comment type="caution">
    <text evidence="2">The sequence shown here is derived from an EMBL/GenBank/DDBJ whole genome shotgun (WGS) entry which is preliminary data.</text>
</comment>
<protein>
    <submittedName>
        <fullName evidence="2">Transposase</fullName>
    </submittedName>
</protein>
<proteinExistence type="predicted"/>
<sequence>MTSTPEQTATVESTRLPTADEVVLGVDTHKDEHVAAVVTTLGLLVATASFPATAAGYEELPAWAGKFGVVRRAGVEGTGSYGAAQARHLRSCGVTVIGVNRPDRSMRRHRGSSLHSHPRRLRWPWTAPVLRLNHKESGQRLAACRARGSDSASGERLE</sequence>
<evidence type="ECO:0000313" key="3">
    <source>
        <dbReference type="Proteomes" id="UP001180754"/>
    </source>
</evidence>
<organism evidence="2 3">
    <name type="scientific">Streptomyces lonegramiae</name>
    <dbReference type="NCBI Taxonomy" id="3075524"/>
    <lineage>
        <taxon>Bacteria</taxon>
        <taxon>Bacillati</taxon>
        <taxon>Actinomycetota</taxon>
        <taxon>Actinomycetes</taxon>
        <taxon>Kitasatosporales</taxon>
        <taxon>Streptomycetaceae</taxon>
        <taxon>Streptomyces</taxon>
    </lineage>
</organism>
<evidence type="ECO:0000313" key="2">
    <source>
        <dbReference type="EMBL" id="MDT0541176.1"/>
    </source>
</evidence>
<reference evidence="2" key="1">
    <citation type="submission" date="2024-05" db="EMBL/GenBank/DDBJ databases">
        <title>30 novel species of actinomycetes from the DSMZ collection.</title>
        <authorList>
            <person name="Nouioui I."/>
        </authorList>
    </citation>
    <scope>NUCLEOTIDE SEQUENCE</scope>
    <source>
        <strain evidence="2">DSM 41529</strain>
    </source>
</reference>
<accession>A0ABU2X5I8</accession>
<evidence type="ECO:0000259" key="1">
    <source>
        <dbReference type="Pfam" id="PF01548"/>
    </source>
</evidence>
<feature type="domain" description="Transposase IS110-like N-terminal" evidence="1">
    <location>
        <begin position="24"/>
        <end position="103"/>
    </location>
</feature>
<dbReference type="InterPro" id="IPR002525">
    <property type="entry name" value="Transp_IS110-like_N"/>
</dbReference>
<keyword evidence="3" id="KW-1185">Reference proteome</keyword>
<dbReference type="Pfam" id="PF01548">
    <property type="entry name" value="DEDD_Tnp_IS110"/>
    <property type="match status" value="1"/>
</dbReference>
<dbReference type="RefSeq" id="WP_311721433.1">
    <property type="nucleotide sequence ID" value="NZ_JAVRFD010000001.1"/>
</dbReference>
<dbReference type="EMBL" id="JAVRFD010000001">
    <property type="protein sequence ID" value="MDT0541176.1"/>
    <property type="molecule type" value="Genomic_DNA"/>
</dbReference>
<gene>
    <name evidence="2" type="ORF">RND15_00350</name>
</gene>